<dbReference type="SMART" id="SM00086">
    <property type="entry name" value="PAC"/>
    <property type="match status" value="2"/>
</dbReference>
<dbReference type="InterPro" id="IPR013655">
    <property type="entry name" value="PAS_fold_3"/>
</dbReference>
<evidence type="ECO:0000256" key="2">
    <source>
        <dbReference type="ARBA" id="ARBA00004651"/>
    </source>
</evidence>
<dbReference type="SMART" id="SM00448">
    <property type="entry name" value="REC"/>
    <property type="match status" value="1"/>
</dbReference>
<dbReference type="InterPro" id="IPR011006">
    <property type="entry name" value="CheY-like_superfamily"/>
</dbReference>
<dbReference type="SMART" id="SM00387">
    <property type="entry name" value="HATPase_c"/>
    <property type="match status" value="1"/>
</dbReference>
<keyword evidence="9" id="KW-0547">Nucleotide-binding</keyword>
<dbReference type="SMART" id="SM00388">
    <property type="entry name" value="HisKA"/>
    <property type="match status" value="1"/>
</dbReference>
<evidence type="ECO:0000256" key="16">
    <source>
        <dbReference type="ARBA" id="ARBA00068150"/>
    </source>
</evidence>
<dbReference type="Gene3D" id="3.30.565.10">
    <property type="entry name" value="Histidine kinase-like ATPase, C-terminal domain"/>
    <property type="match status" value="1"/>
</dbReference>
<dbReference type="Gene3D" id="3.40.50.2300">
    <property type="match status" value="1"/>
</dbReference>
<evidence type="ECO:0000256" key="19">
    <source>
        <dbReference type="PROSITE-ProRule" id="PRU00169"/>
    </source>
</evidence>
<dbReference type="SUPFAM" id="SSF47384">
    <property type="entry name" value="Homodimeric domain of signal transducing histidine kinase"/>
    <property type="match status" value="1"/>
</dbReference>
<keyword evidence="13" id="KW-0902">Two-component regulatory system</keyword>
<dbReference type="EMBL" id="SLUN01000031">
    <property type="protein sequence ID" value="TCL61871.1"/>
    <property type="molecule type" value="Genomic_DNA"/>
</dbReference>
<keyword evidence="12 20" id="KW-1133">Transmembrane helix</keyword>
<dbReference type="Pfam" id="PF00072">
    <property type="entry name" value="Response_reg"/>
    <property type="match status" value="1"/>
</dbReference>
<dbReference type="CDD" id="cd17546">
    <property type="entry name" value="REC_hyHK_CKI1_RcsC-like"/>
    <property type="match status" value="1"/>
</dbReference>
<dbReference type="CDD" id="cd00088">
    <property type="entry name" value="HPT"/>
    <property type="match status" value="1"/>
</dbReference>
<evidence type="ECO:0000256" key="11">
    <source>
        <dbReference type="ARBA" id="ARBA00022840"/>
    </source>
</evidence>
<evidence type="ECO:0000259" key="24">
    <source>
        <dbReference type="PROSITE" id="PS50894"/>
    </source>
</evidence>
<keyword evidence="11" id="KW-0067">ATP-binding</keyword>
<evidence type="ECO:0000256" key="6">
    <source>
        <dbReference type="ARBA" id="ARBA00022553"/>
    </source>
</evidence>
<comment type="subunit">
    <text evidence="15">At low DSF concentrations, interacts with RpfF.</text>
</comment>
<evidence type="ECO:0000256" key="14">
    <source>
        <dbReference type="ARBA" id="ARBA00023136"/>
    </source>
</evidence>
<dbReference type="CDD" id="cd00082">
    <property type="entry name" value="HisKA"/>
    <property type="match status" value="1"/>
</dbReference>
<evidence type="ECO:0000313" key="25">
    <source>
        <dbReference type="EMBL" id="TCL61871.1"/>
    </source>
</evidence>
<reference evidence="25 26" key="1">
    <citation type="submission" date="2019-03" db="EMBL/GenBank/DDBJ databases">
        <title>Genomic Encyclopedia of Type Strains, Phase IV (KMG-IV): sequencing the most valuable type-strain genomes for metagenomic binning, comparative biology and taxonomic classification.</title>
        <authorList>
            <person name="Goeker M."/>
        </authorList>
    </citation>
    <scope>NUCLEOTIDE SEQUENCE [LARGE SCALE GENOMIC DNA]</scope>
    <source>
        <strain evidence="25 26">LX-B</strain>
    </source>
</reference>
<keyword evidence="10" id="KW-0418">Kinase</keyword>
<proteinExistence type="inferred from homology"/>
<evidence type="ECO:0000256" key="7">
    <source>
        <dbReference type="ARBA" id="ARBA00022679"/>
    </source>
</evidence>
<dbReference type="FunFam" id="1.10.287.130:FF:000002">
    <property type="entry name" value="Two-component osmosensing histidine kinase"/>
    <property type="match status" value="1"/>
</dbReference>
<dbReference type="Gene3D" id="1.10.287.130">
    <property type="match status" value="1"/>
</dbReference>
<dbReference type="InterPro" id="IPR036097">
    <property type="entry name" value="HisK_dim/P_sf"/>
</dbReference>
<evidence type="ECO:0000256" key="18">
    <source>
        <dbReference type="PROSITE-ProRule" id="PRU00110"/>
    </source>
</evidence>
<dbReference type="SUPFAM" id="SSF55785">
    <property type="entry name" value="PYP-like sensor domain (PAS domain)"/>
    <property type="match status" value="3"/>
</dbReference>
<evidence type="ECO:0000256" key="15">
    <source>
        <dbReference type="ARBA" id="ARBA00064003"/>
    </source>
</evidence>
<dbReference type="InterPro" id="IPR004358">
    <property type="entry name" value="Sig_transdc_His_kin-like_C"/>
</dbReference>
<evidence type="ECO:0000259" key="22">
    <source>
        <dbReference type="PROSITE" id="PS50110"/>
    </source>
</evidence>
<gene>
    <name evidence="25" type="ORF">EDC14_103143</name>
</gene>
<dbReference type="Pfam" id="PF01627">
    <property type="entry name" value="Hpt"/>
    <property type="match status" value="1"/>
</dbReference>
<feature type="modified residue" description="4-aspartylphosphate" evidence="19">
    <location>
        <position position="940"/>
    </location>
</feature>
<dbReference type="Gene3D" id="2.10.70.100">
    <property type="match status" value="1"/>
</dbReference>
<dbReference type="Pfam" id="PF00512">
    <property type="entry name" value="HisKA"/>
    <property type="match status" value="1"/>
</dbReference>
<dbReference type="GO" id="GO:0005524">
    <property type="term" value="F:ATP binding"/>
    <property type="evidence" value="ECO:0007669"/>
    <property type="project" value="UniProtKB-KW"/>
</dbReference>
<dbReference type="InterPro" id="IPR000700">
    <property type="entry name" value="PAS-assoc_C"/>
</dbReference>
<keyword evidence="6 19" id="KW-0597">Phosphoprotein</keyword>
<dbReference type="Pfam" id="PF08447">
    <property type="entry name" value="PAS_3"/>
    <property type="match status" value="1"/>
</dbReference>
<organism evidence="25 26">
    <name type="scientific">Hydrogenispora ethanolica</name>
    <dbReference type="NCBI Taxonomy" id="1082276"/>
    <lineage>
        <taxon>Bacteria</taxon>
        <taxon>Bacillati</taxon>
        <taxon>Bacillota</taxon>
        <taxon>Hydrogenispora</taxon>
    </lineage>
</organism>
<dbReference type="SUPFAM" id="SSF52172">
    <property type="entry name" value="CheY-like"/>
    <property type="match status" value="1"/>
</dbReference>
<dbReference type="InterPro" id="IPR001610">
    <property type="entry name" value="PAC"/>
</dbReference>
<dbReference type="InterPro" id="IPR001789">
    <property type="entry name" value="Sig_transdc_resp-reg_receiver"/>
</dbReference>
<dbReference type="PROSITE" id="PS50113">
    <property type="entry name" value="PAC"/>
    <property type="match status" value="2"/>
</dbReference>
<dbReference type="PANTHER" id="PTHR45339:SF1">
    <property type="entry name" value="HYBRID SIGNAL TRANSDUCTION HISTIDINE KINASE J"/>
    <property type="match status" value="1"/>
</dbReference>
<evidence type="ECO:0000259" key="21">
    <source>
        <dbReference type="PROSITE" id="PS50109"/>
    </source>
</evidence>
<evidence type="ECO:0000256" key="9">
    <source>
        <dbReference type="ARBA" id="ARBA00022741"/>
    </source>
</evidence>
<name>A0A4R1R890_HYDET</name>
<dbReference type="Pfam" id="PF02518">
    <property type="entry name" value="HATPase_c"/>
    <property type="match status" value="1"/>
</dbReference>
<comment type="similarity">
    <text evidence="3">In the N-terminal section; belongs to the phytochrome family.</text>
</comment>
<feature type="transmembrane region" description="Helical" evidence="20">
    <location>
        <begin position="197"/>
        <end position="218"/>
    </location>
</feature>
<keyword evidence="5" id="KW-1003">Cell membrane</keyword>
<dbReference type="InterPro" id="IPR008207">
    <property type="entry name" value="Sig_transdc_His_kin_Hpt_dom"/>
</dbReference>
<evidence type="ECO:0000256" key="3">
    <source>
        <dbReference type="ARBA" id="ARBA00006402"/>
    </source>
</evidence>
<dbReference type="GO" id="GO:0005886">
    <property type="term" value="C:plasma membrane"/>
    <property type="evidence" value="ECO:0007669"/>
    <property type="project" value="UniProtKB-SubCell"/>
</dbReference>
<dbReference type="InterPro" id="IPR000014">
    <property type="entry name" value="PAS"/>
</dbReference>
<dbReference type="InterPro" id="IPR003594">
    <property type="entry name" value="HATPase_dom"/>
</dbReference>
<keyword evidence="7" id="KW-0808">Transferase</keyword>
<feature type="domain" description="Histidine kinase" evidence="21">
    <location>
        <begin position="631"/>
        <end position="852"/>
    </location>
</feature>
<comment type="catalytic activity">
    <reaction evidence="1">
        <text>ATP + protein L-histidine = ADP + protein N-phospho-L-histidine.</text>
        <dbReference type="EC" id="2.7.13.3"/>
    </reaction>
</comment>
<evidence type="ECO:0000256" key="1">
    <source>
        <dbReference type="ARBA" id="ARBA00000085"/>
    </source>
</evidence>
<sequence length="1125" mass="126724">MNSAFRKMDPFHEPPSRCHFLAGLCLVLIFSAAYFGYTWQQVHKRAWANALKIAGMTQASVQRDDLVLLEGSPADIRKPEYVQLKDSLTQLIRVAPEVRLAYLFTVRKGRVIALVDSRADGDPLRFGPGREMAADDRVLRQAARRGKRLGSPLYKEKRGSLIRILLPVEDPVRRRTLAYLGVEYNVRRWNAVIWNRVFYALAMVGVILALFLAFHRILREKAKLAEESRKLNLAVEAGNIGIWKFDLTARRLEWNERMYSLYGVEPGSGLSEKILWESCVLPEDSHRLCGQLRAMLRERRMLDTEFRIRRGDGGIRHIRAFAKAVYDEKGQPRYVIGTNWDITRAKEQEREIRENETKFASAFHLNSVPMTIIRLTDGCCIDANESFLNAFGLAKPDLVGKNFCELALLEVLEEHDELIRLFMEKRPVSNREVRIRTRDGAIHTLVFAADVIQVSGSPCWITSALDITEQKQVEQKLRWRESLLQLMTEKSPLGFAVVDDRCDRIIYHTRRFAEIWGLADRGEALSRGGLGHQAFVTECASLVRDAAAFLESYRTLSDPGNRSVVEDELELKDGRTLRRFSSEIRDDRDRYYGRFYMFGDISEPKKFAQELIRAKELAEVATVAKSRFLANMSHEIRTPLNGVVGFLELLDGTGLDGQQRELVSDARSAAADLLYLINDILDFSKIEAGRLNLEMIEFNLRGMLADVPALFVGKAREKGIRFETSFGTDLPETVLGDPARLRQVLNNLLSNAIKFTHHGSVTFAAKRVETIGDTVRIRFAVRDTGIGMTPEEQNRLFTPFTQTDASTTRKYGGTGLGLAISKELVGMMQGEIGVHSAPGEGSEFFFTIQLGVVKKSTQTGMVGSGDPSDATESLTSHHPVSGSVEWLRQPRILLVEDSPVNRKLVSLMLKKQGLACEFAVDGNEACQAVQVNEYDIVFMDCQMPRMDGYESTARIRAMEAGRKHTPIIAMTANAMKGAREECLKAGMDDYISKPVDSEQVFRMIERYAATLRPKERDLLADSRVQFMAKTGFSRSQAEELFDEYLDFLPAMLEKLAEAFQNGDFPELARFAHQLYGSAANLRLGELAEISGELEEAARCPDQAGCRSGLERLRNCCDALQKARGS</sequence>
<dbReference type="Gene3D" id="1.20.120.160">
    <property type="entry name" value="HPT domain"/>
    <property type="match status" value="1"/>
</dbReference>
<dbReference type="Proteomes" id="UP000295008">
    <property type="component" value="Unassembled WGS sequence"/>
</dbReference>
<evidence type="ECO:0000256" key="8">
    <source>
        <dbReference type="ARBA" id="ARBA00022692"/>
    </source>
</evidence>
<comment type="subcellular location">
    <subcellularLocation>
        <location evidence="2">Cell membrane</location>
        <topology evidence="2">Multi-pass membrane protein</topology>
    </subcellularLocation>
</comment>
<dbReference type="PANTHER" id="PTHR45339">
    <property type="entry name" value="HYBRID SIGNAL TRANSDUCTION HISTIDINE KINASE J"/>
    <property type="match status" value="1"/>
</dbReference>
<dbReference type="AlphaFoldDB" id="A0A4R1R890"/>
<dbReference type="EC" id="2.7.13.3" evidence="4"/>
<feature type="modified residue" description="Phosphohistidine" evidence="18">
    <location>
        <position position="1072"/>
    </location>
</feature>
<feature type="domain" description="HPt" evidence="24">
    <location>
        <begin position="1033"/>
        <end position="1125"/>
    </location>
</feature>
<dbReference type="FunFam" id="3.30.565.10:FF:000010">
    <property type="entry name" value="Sensor histidine kinase RcsC"/>
    <property type="match status" value="1"/>
</dbReference>
<evidence type="ECO:0000256" key="10">
    <source>
        <dbReference type="ARBA" id="ARBA00022777"/>
    </source>
</evidence>
<dbReference type="InterPro" id="IPR036641">
    <property type="entry name" value="HPT_dom_sf"/>
</dbReference>
<dbReference type="SUPFAM" id="SSF47226">
    <property type="entry name" value="Histidine-containing phosphotransfer domain, HPT domain"/>
    <property type="match status" value="1"/>
</dbReference>
<comment type="caution">
    <text evidence="25">The sequence shown here is derived from an EMBL/GenBank/DDBJ whole genome shotgun (WGS) entry which is preliminary data.</text>
</comment>
<accession>A0A4R1R890</accession>
<evidence type="ECO:0000256" key="5">
    <source>
        <dbReference type="ARBA" id="ARBA00022475"/>
    </source>
</evidence>
<dbReference type="PROSITE" id="PS50894">
    <property type="entry name" value="HPT"/>
    <property type="match status" value="1"/>
</dbReference>
<evidence type="ECO:0000256" key="17">
    <source>
        <dbReference type="ARBA" id="ARBA00074306"/>
    </source>
</evidence>
<dbReference type="NCBIfam" id="TIGR00229">
    <property type="entry name" value="sensory_box"/>
    <property type="match status" value="2"/>
</dbReference>
<feature type="domain" description="Response regulatory" evidence="22">
    <location>
        <begin position="891"/>
        <end position="1008"/>
    </location>
</feature>
<keyword evidence="26" id="KW-1185">Reference proteome</keyword>
<evidence type="ECO:0000256" key="20">
    <source>
        <dbReference type="SAM" id="Phobius"/>
    </source>
</evidence>
<dbReference type="CDD" id="cd00130">
    <property type="entry name" value="PAS"/>
    <property type="match status" value="2"/>
</dbReference>
<evidence type="ECO:0000259" key="23">
    <source>
        <dbReference type="PROSITE" id="PS50113"/>
    </source>
</evidence>
<dbReference type="SUPFAM" id="SSF55874">
    <property type="entry name" value="ATPase domain of HSP90 chaperone/DNA topoisomerase II/histidine kinase"/>
    <property type="match status" value="1"/>
</dbReference>
<dbReference type="GO" id="GO:0000155">
    <property type="term" value="F:phosphorelay sensor kinase activity"/>
    <property type="evidence" value="ECO:0007669"/>
    <property type="project" value="InterPro"/>
</dbReference>
<protein>
    <recommendedName>
        <fullName evidence="17">Circadian input-output histidine kinase CikA</fullName>
        <ecNumber evidence="4">2.7.13.3</ecNumber>
    </recommendedName>
    <alternativeName>
        <fullName evidence="16">Sensory/regulatory protein RpfC</fullName>
    </alternativeName>
</protein>
<dbReference type="Pfam" id="PF13426">
    <property type="entry name" value="PAS_9"/>
    <property type="match status" value="1"/>
</dbReference>
<evidence type="ECO:0000256" key="4">
    <source>
        <dbReference type="ARBA" id="ARBA00012438"/>
    </source>
</evidence>
<dbReference type="SMART" id="SM00091">
    <property type="entry name" value="PAS"/>
    <property type="match status" value="2"/>
</dbReference>
<dbReference type="CDD" id="cd16922">
    <property type="entry name" value="HATPase_EvgS-ArcB-TorS-like"/>
    <property type="match status" value="1"/>
</dbReference>
<dbReference type="PROSITE" id="PS50110">
    <property type="entry name" value="RESPONSE_REGULATORY"/>
    <property type="match status" value="1"/>
</dbReference>
<dbReference type="InterPro" id="IPR003661">
    <property type="entry name" value="HisK_dim/P_dom"/>
</dbReference>
<keyword evidence="8 20" id="KW-0812">Transmembrane</keyword>
<dbReference type="PRINTS" id="PR00344">
    <property type="entry name" value="BCTRLSENSOR"/>
</dbReference>
<dbReference type="InterPro" id="IPR005467">
    <property type="entry name" value="His_kinase_dom"/>
</dbReference>
<keyword evidence="14 20" id="KW-0472">Membrane</keyword>
<feature type="domain" description="PAC" evidence="23">
    <location>
        <begin position="429"/>
        <end position="479"/>
    </location>
</feature>
<feature type="transmembrane region" description="Helical" evidence="20">
    <location>
        <begin position="20"/>
        <end position="37"/>
    </location>
</feature>
<evidence type="ECO:0000256" key="12">
    <source>
        <dbReference type="ARBA" id="ARBA00022989"/>
    </source>
</evidence>
<feature type="domain" description="PAC" evidence="23">
    <location>
        <begin position="302"/>
        <end position="354"/>
    </location>
</feature>
<dbReference type="InterPro" id="IPR035965">
    <property type="entry name" value="PAS-like_dom_sf"/>
</dbReference>
<dbReference type="InterPro" id="IPR036890">
    <property type="entry name" value="HATPase_C_sf"/>
</dbReference>
<dbReference type="Pfam" id="PF13188">
    <property type="entry name" value="PAS_8"/>
    <property type="match status" value="1"/>
</dbReference>
<dbReference type="Gene3D" id="3.30.450.20">
    <property type="entry name" value="PAS domain"/>
    <property type="match status" value="3"/>
</dbReference>
<evidence type="ECO:0000256" key="13">
    <source>
        <dbReference type="ARBA" id="ARBA00023012"/>
    </source>
</evidence>
<dbReference type="PROSITE" id="PS50109">
    <property type="entry name" value="HIS_KIN"/>
    <property type="match status" value="1"/>
</dbReference>
<evidence type="ECO:0000313" key="26">
    <source>
        <dbReference type="Proteomes" id="UP000295008"/>
    </source>
</evidence>